<evidence type="ECO:0000313" key="4">
    <source>
        <dbReference type="Proteomes" id="UP000092154"/>
    </source>
</evidence>
<feature type="region of interest" description="Disordered" evidence="1">
    <location>
        <begin position="102"/>
        <end position="128"/>
    </location>
</feature>
<feature type="region of interest" description="Disordered" evidence="1">
    <location>
        <begin position="22"/>
        <end position="41"/>
    </location>
</feature>
<keyword evidence="2" id="KW-0732">Signal</keyword>
<dbReference type="OrthoDB" id="2677346at2759"/>
<evidence type="ECO:0000256" key="2">
    <source>
        <dbReference type="SAM" id="SignalP"/>
    </source>
</evidence>
<protein>
    <submittedName>
        <fullName evidence="3">Uncharacterized protein</fullName>
    </submittedName>
</protein>
<name>A0A1B7MXM8_9AGAM</name>
<reference evidence="3 4" key="1">
    <citation type="submission" date="2016-06" db="EMBL/GenBank/DDBJ databases">
        <title>Comparative genomics of the ectomycorrhizal sister species Rhizopogon vinicolor and Rhizopogon vesiculosus (Basidiomycota: Boletales) reveals a divergence of the mating type B locus.</title>
        <authorList>
            <consortium name="DOE Joint Genome Institute"/>
            <person name="Mujic A.B."/>
            <person name="Kuo A."/>
            <person name="Tritt A."/>
            <person name="Lipzen A."/>
            <person name="Chen C."/>
            <person name="Johnson J."/>
            <person name="Sharma A."/>
            <person name="Barry K."/>
            <person name="Grigoriev I.V."/>
            <person name="Spatafora J.W."/>
        </authorList>
    </citation>
    <scope>NUCLEOTIDE SEQUENCE [LARGE SCALE GENOMIC DNA]</scope>
    <source>
        <strain evidence="3 4">AM-OR11-026</strain>
    </source>
</reference>
<keyword evidence="4" id="KW-1185">Reference proteome</keyword>
<dbReference type="AlphaFoldDB" id="A0A1B7MXM8"/>
<sequence>MLTPLALFTVALASSILGATIPTTPLTSTDAAEPHRDKGSADALWRNIHTTATPTAQAGQLSAFRRSGELWEGIEHEEIATASSTPSRRSGELWAGIEHEEIASASSTPSRRSGELWEGIEHEEVTDL</sequence>
<gene>
    <name evidence="3" type="ORF">K503DRAFT_866930</name>
</gene>
<evidence type="ECO:0000256" key="1">
    <source>
        <dbReference type="SAM" id="MobiDB-lite"/>
    </source>
</evidence>
<feature type="compositionally biased region" description="Basic and acidic residues" evidence="1">
    <location>
        <begin position="112"/>
        <end position="128"/>
    </location>
</feature>
<organism evidence="3 4">
    <name type="scientific">Rhizopogon vinicolor AM-OR11-026</name>
    <dbReference type="NCBI Taxonomy" id="1314800"/>
    <lineage>
        <taxon>Eukaryota</taxon>
        <taxon>Fungi</taxon>
        <taxon>Dikarya</taxon>
        <taxon>Basidiomycota</taxon>
        <taxon>Agaricomycotina</taxon>
        <taxon>Agaricomycetes</taxon>
        <taxon>Agaricomycetidae</taxon>
        <taxon>Boletales</taxon>
        <taxon>Suillineae</taxon>
        <taxon>Rhizopogonaceae</taxon>
        <taxon>Rhizopogon</taxon>
    </lineage>
</organism>
<feature type="signal peptide" evidence="2">
    <location>
        <begin position="1"/>
        <end position="18"/>
    </location>
</feature>
<proteinExistence type="predicted"/>
<dbReference type="Proteomes" id="UP000092154">
    <property type="component" value="Unassembled WGS sequence"/>
</dbReference>
<feature type="chain" id="PRO_5008597688" evidence="2">
    <location>
        <begin position="19"/>
        <end position="128"/>
    </location>
</feature>
<accession>A0A1B7MXM8</accession>
<evidence type="ECO:0000313" key="3">
    <source>
        <dbReference type="EMBL" id="OAX37354.1"/>
    </source>
</evidence>
<dbReference type="InParanoid" id="A0A1B7MXM8"/>
<dbReference type="EMBL" id="KV448357">
    <property type="protein sequence ID" value="OAX37354.1"/>
    <property type="molecule type" value="Genomic_DNA"/>
</dbReference>